<evidence type="ECO:0000313" key="8">
    <source>
        <dbReference type="EMBL" id="AGS71100.1"/>
    </source>
</evidence>
<dbReference type="AlphaFoldDB" id="S5VT10"/>
<keyword evidence="1" id="KW-0808">Transferase</keyword>
<dbReference type="PATRIC" id="fig|1214242.5.peg.4394"/>
<dbReference type="InterPro" id="IPR000719">
    <property type="entry name" value="Prot_kinase_dom"/>
</dbReference>
<dbReference type="EMBL" id="CP006259">
    <property type="protein sequence ID" value="AGS71100.1"/>
    <property type="molecule type" value="Genomic_DNA"/>
</dbReference>
<keyword evidence="4 5" id="KW-0067">ATP-binding</keyword>
<proteinExistence type="predicted"/>
<reference evidence="9" key="1">
    <citation type="submission" date="2012-10" db="EMBL/GenBank/DDBJ databases">
        <title>The complete genome sequence of Streptomyces collinus Tu 365.</title>
        <authorList>
            <person name="Ruckert C."/>
            <person name="Szczepanowski R."/>
            <person name="Goesmann A."/>
            <person name="Pross E.K."/>
            <person name="Musiol E.M."/>
            <person name="Blin K."/>
            <person name="Wohlleben W."/>
            <person name="Puhler A."/>
            <person name="Weber T."/>
            <person name="Kalinowski J."/>
        </authorList>
    </citation>
    <scope>NUCLEOTIDE SEQUENCE [LARGE SCALE GENOMIC DNA]</scope>
    <source>
        <strain evidence="9">DSM 40733 / Tue 365</strain>
    </source>
</reference>
<evidence type="ECO:0000313" key="9">
    <source>
        <dbReference type="Proteomes" id="UP000015423"/>
    </source>
</evidence>
<sequence>MQPLGADEPAAVGPYRLLGRLGSGGMGRVYLGRSAGGRTVAVKIVHPHFALDEEFRARFRREVEAARRVGGAWTASVLDADPEAAVPWVATAYAAGPSLAAAVTEGGALPAHTVRALGAGLAEALTAVHELGLVHRDVKPSNVLLTLDGPLLIDFGIARATAGTASLTATGVSVGSPGYMAPEQILGKGVTGAADVFSLGAVLAYAATGEPPFPGDSSAALLYKVVHEEPELGSLTGELRQAAAACLAKDPAARPAPAELARRLAPEGAARLVTGGWLPGPLVEQVSRSAVHLLNLDTTDPAPSGPIRFSSPSISGTSPTGTPAAGVPAARPADFPGGSPAGGSPVGGAAGVTPPGAVASAGGFAGAGSSVGGVAGAEPSVGGASGAGASVGGFAGAGSSVGGVAGAEPSVGGASGAGASVGDAPGAGAPVGGFAAAGPSVGGAPVAGPPGGEFPVAGLSDGGAVVPGFARGGTAGSGFAGGGSAAKSPSVRGPAGPVPDGGWPGGGPGGSGAAGGVFGPAPSMTPPPAGSPATGAGPAGGEPTVVPGQRDAVAPPGKVTVSVAAASTPGESGRGRRVSCTVALAVAGALAAVTVGLGALLQPWARGDHDSAGSAPPAPHSSRPADGRTQEPGATQGARTPSPSRSRGTGTSGAVPARYIGTWEGEASGLGGSLPMGTFRLTVHRAGPGQELGRLKQTDQLGGVCTDILTLGKVTDTGIEATSTGAPGNHAGCNPTPHPVRLTPVGDDLKYASDSSAEGNPVARMSKVG</sequence>
<evidence type="ECO:0000256" key="5">
    <source>
        <dbReference type="PROSITE-ProRule" id="PRU10141"/>
    </source>
</evidence>
<dbReference type="InterPro" id="IPR008271">
    <property type="entry name" value="Ser/Thr_kinase_AS"/>
</dbReference>
<feature type="compositionally biased region" description="Gly residues" evidence="6">
    <location>
        <begin position="502"/>
        <end position="518"/>
    </location>
</feature>
<dbReference type="PROSITE" id="PS00107">
    <property type="entry name" value="PROTEIN_KINASE_ATP"/>
    <property type="match status" value="1"/>
</dbReference>
<feature type="compositionally biased region" description="Low complexity" evidence="6">
    <location>
        <begin position="310"/>
        <end position="338"/>
    </location>
</feature>
<evidence type="ECO:0000256" key="4">
    <source>
        <dbReference type="ARBA" id="ARBA00022840"/>
    </source>
</evidence>
<feature type="compositionally biased region" description="Low complexity" evidence="6">
    <location>
        <begin position="637"/>
        <end position="654"/>
    </location>
</feature>
<evidence type="ECO:0000256" key="2">
    <source>
        <dbReference type="ARBA" id="ARBA00022741"/>
    </source>
</evidence>
<dbReference type="STRING" id="1214242.B446_21440"/>
<dbReference type="PROSITE" id="PS00108">
    <property type="entry name" value="PROTEIN_KINASE_ST"/>
    <property type="match status" value="1"/>
</dbReference>
<protein>
    <submittedName>
        <fullName evidence="8">Serine/threonine protein kinase</fullName>
    </submittedName>
</protein>
<dbReference type="PANTHER" id="PTHR43289">
    <property type="entry name" value="MITOGEN-ACTIVATED PROTEIN KINASE KINASE KINASE 20-RELATED"/>
    <property type="match status" value="1"/>
</dbReference>
<feature type="binding site" evidence="5">
    <location>
        <position position="43"/>
    </location>
    <ligand>
        <name>ATP</name>
        <dbReference type="ChEBI" id="CHEBI:30616"/>
    </ligand>
</feature>
<dbReference type="PROSITE" id="PS50011">
    <property type="entry name" value="PROTEIN_KINASE_DOM"/>
    <property type="match status" value="1"/>
</dbReference>
<keyword evidence="9" id="KW-1185">Reference proteome</keyword>
<reference evidence="8 9" key="2">
    <citation type="journal article" date="2013" name="J. Biotechnol.">
        <title>Complete genome sequence of the kirromycin producer Streptomyces collinus Tu 365 consisting of a linear chromosome and two linear plasmids.</title>
        <authorList>
            <person name="Ruckert C."/>
            <person name="Szczepanowski R."/>
            <person name="Albersmeier A."/>
            <person name="Goesmann A."/>
            <person name="Iftime D."/>
            <person name="Musiol E.M."/>
            <person name="Blin K."/>
            <person name="Wohlleben W."/>
            <person name="Puhler A."/>
            <person name="Kalinowski J."/>
            <person name="Weber T."/>
        </authorList>
    </citation>
    <scope>NUCLEOTIDE SEQUENCE [LARGE SCALE GENOMIC DNA]</scope>
    <source>
        <strain evidence="9">DSM 40733 / Tue 365</strain>
    </source>
</reference>
<dbReference type="HOGENOM" id="CLU_000288_135_1_11"/>
<feature type="region of interest" description="Disordered" evidence="6">
    <location>
        <begin position="607"/>
        <end position="657"/>
    </location>
</feature>
<gene>
    <name evidence="8" type="ORF">B446_21440</name>
</gene>
<name>S5VT10_STRC3</name>
<dbReference type="PANTHER" id="PTHR43289:SF34">
    <property type="entry name" value="SERINE_THREONINE-PROTEIN KINASE YBDM-RELATED"/>
    <property type="match status" value="1"/>
</dbReference>
<feature type="region of interest" description="Disordered" evidence="6">
    <location>
        <begin position="750"/>
        <end position="769"/>
    </location>
</feature>
<feature type="region of interest" description="Disordered" evidence="6">
    <location>
        <begin position="297"/>
        <end position="348"/>
    </location>
</feature>
<dbReference type="GO" id="GO:0005524">
    <property type="term" value="F:ATP binding"/>
    <property type="evidence" value="ECO:0007669"/>
    <property type="project" value="UniProtKB-UniRule"/>
</dbReference>
<dbReference type="InterPro" id="IPR011009">
    <property type="entry name" value="Kinase-like_dom_sf"/>
</dbReference>
<dbReference type="CDD" id="cd14014">
    <property type="entry name" value="STKc_PknB_like"/>
    <property type="match status" value="1"/>
</dbReference>
<evidence type="ECO:0000256" key="1">
    <source>
        <dbReference type="ARBA" id="ARBA00022679"/>
    </source>
</evidence>
<dbReference type="Proteomes" id="UP000015423">
    <property type="component" value="Chromosome"/>
</dbReference>
<dbReference type="GO" id="GO:0004674">
    <property type="term" value="F:protein serine/threonine kinase activity"/>
    <property type="evidence" value="ECO:0007669"/>
    <property type="project" value="UniProtKB-KW"/>
</dbReference>
<feature type="compositionally biased region" description="Gly residues" evidence="6">
    <location>
        <begin position="339"/>
        <end position="348"/>
    </location>
</feature>
<feature type="domain" description="Protein kinase" evidence="7">
    <location>
        <begin position="15"/>
        <end position="272"/>
    </location>
</feature>
<organism evidence="8 9">
    <name type="scientific">Streptomyces collinus (strain DSM 40733 / Tue 365)</name>
    <dbReference type="NCBI Taxonomy" id="1214242"/>
    <lineage>
        <taxon>Bacteria</taxon>
        <taxon>Bacillati</taxon>
        <taxon>Actinomycetota</taxon>
        <taxon>Actinomycetes</taxon>
        <taxon>Kitasatosporales</taxon>
        <taxon>Streptomycetaceae</taxon>
        <taxon>Streptomyces</taxon>
    </lineage>
</organism>
<accession>S5VT10</accession>
<dbReference type="SMART" id="SM00220">
    <property type="entry name" value="S_TKc"/>
    <property type="match status" value="1"/>
</dbReference>
<dbReference type="eggNOG" id="COG0515">
    <property type="taxonomic scope" value="Bacteria"/>
</dbReference>
<dbReference type="Pfam" id="PF00069">
    <property type="entry name" value="Pkinase"/>
    <property type="match status" value="1"/>
</dbReference>
<dbReference type="SUPFAM" id="SSF56112">
    <property type="entry name" value="Protein kinase-like (PK-like)"/>
    <property type="match status" value="1"/>
</dbReference>
<dbReference type="Gene3D" id="3.30.200.20">
    <property type="entry name" value="Phosphorylase Kinase, domain 1"/>
    <property type="match status" value="1"/>
</dbReference>
<keyword evidence="2 5" id="KW-0547">Nucleotide-binding</keyword>
<dbReference type="InterPro" id="IPR017441">
    <property type="entry name" value="Protein_kinase_ATP_BS"/>
</dbReference>
<dbReference type="KEGG" id="sci:B446_21440"/>
<dbReference type="Gene3D" id="1.10.510.10">
    <property type="entry name" value="Transferase(Phosphotransferase) domain 1"/>
    <property type="match status" value="1"/>
</dbReference>
<feature type="compositionally biased region" description="Low complexity" evidence="6">
    <location>
        <begin position="612"/>
        <end position="622"/>
    </location>
</feature>
<keyword evidence="8" id="KW-0723">Serine/threonine-protein kinase</keyword>
<evidence type="ECO:0000256" key="3">
    <source>
        <dbReference type="ARBA" id="ARBA00022777"/>
    </source>
</evidence>
<feature type="compositionally biased region" description="Low complexity" evidence="6">
    <location>
        <begin position="531"/>
        <end position="548"/>
    </location>
</feature>
<feature type="region of interest" description="Disordered" evidence="6">
    <location>
        <begin position="479"/>
        <end position="556"/>
    </location>
</feature>
<keyword evidence="3 8" id="KW-0418">Kinase</keyword>
<evidence type="ECO:0000259" key="7">
    <source>
        <dbReference type="PROSITE" id="PS50011"/>
    </source>
</evidence>
<evidence type="ECO:0000256" key="6">
    <source>
        <dbReference type="SAM" id="MobiDB-lite"/>
    </source>
</evidence>